<evidence type="ECO:0000256" key="2">
    <source>
        <dbReference type="ARBA" id="ARBA00005236"/>
    </source>
</evidence>
<feature type="transmembrane region" description="Helical" evidence="7">
    <location>
        <begin position="232"/>
        <end position="250"/>
    </location>
</feature>
<keyword evidence="3" id="KW-1003">Cell membrane</keyword>
<dbReference type="Pfam" id="PF02687">
    <property type="entry name" value="FtsX"/>
    <property type="match status" value="2"/>
</dbReference>
<feature type="transmembrane region" description="Helical" evidence="7">
    <location>
        <begin position="207"/>
        <end position="226"/>
    </location>
</feature>
<reference evidence="9 10" key="1">
    <citation type="submission" date="2019-10" db="EMBL/GenBank/DDBJ databases">
        <title>Actinomadura rubteroloni sp. nov. and Actinomadura macrotermitis sp. nov., isolated from the gut of fungus growing-termite Macrotermes natalensis.</title>
        <authorList>
            <person name="Benndorf R."/>
            <person name="Martin K."/>
            <person name="Kuefner M."/>
            <person name="De Beer W."/>
            <person name="Kaster A.-K."/>
            <person name="Vollmers J."/>
            <person name="Poulsen M."/>
            <person name="Beemelmanns C."/>
        </authorList>
    </citation>
    <scope>NUCLEOTIDE SEQUENCE [LARGE SCALE GENOMIC DNA]</scope>
    <source>
        <strain evidence="9 10">RB68</strain>
    </source>
</reference>
<evidence type="ECO:0000256" key="3">
    <source>
        <dbReference type="ARBA" id="ARBA00022475"/>
    </source>
</evidence>
<evidence type="ECO:0000313" key="9">
    <source>
        <dbReference type="EMBL" id="MQY05825.1"/>
    </source>
</evidence>
<feature type="transmembrane region" description="Helical" evidence="7">
    <location>
        <begin position="67"/>
        <end position="91"/>
    </location>
</feature>
<sequence>MLTLSLATVRDRWQLFIGAILTVTFGVALVQSALQTLMATGEPRVPPGVSGLRAEQIREGYAGAATLLGMTVLLACFLAVFIVASTFAFTVAQRRADLALLRTLGAGRGHLLLLLLCEGVLLGLLGSAAGVVVGLPATWVQSELLIGLGMLPESFSPAWSFSLLPISLCVGVGIAVFGVLGASVRAMRVRPLEALRDVGEAARVMTAGRWITGGTLLAGAVALVAAGRGADLLGAVMIGMAVSLLGAVALSRLSPLLVPLAGRLLGALLRASTLGDLAQANLRDGVRRSAATAAPLIVLVALTVGLTGTLDSVAKATGLDLRRITRGDLVVSSTGAQADRIAGVPGVAAASPQLQVEMSVRVAQRESRDDPVRHAVYHAGIVAVDAAAYRRTHALPERSGSLDRLRGATIALAPGMANEGVRTRAPVTARIGDRRLRLRVVASLPETLENGADRFLVPRDLIPADVAARAPAETVVQVAPGVPAAEVAGRIRAAGLGEVRTVAAWADGRVAAQQRGNDGIMTVLMGLSGLYAALAVVNAMLIAGAERKGEFAVARLTGLGRGQVVAAALIEAGAVTAIGLLLGGAVAAGALAPFLATPGVLALPWGLAAALAGGAFAVTAATSAAGTLAATREPPVRYAGSVPA</sequence>
<evidence type="ECO:0000256" key="4">
    <source>
        <dbReference type="ARBA" id="ARBA00022692"/>
    </source>
</evidence>
<keyword evidence="10" id="KW-1185">Reference proteome</keyword>
<protein>
    <recommendedName>
        <fullName evidence="8">ABC3 transporter permease C-terminal domain-containing protein</fullName>
    </recommendedName>
</protein>
<dbReference type="InterPro" id="IPR003838">
    <property type="entry name" value="ABC3_permease_C"/>
</dbReference>
<feature type="transmembrane region" description="Helical" evidence="7">
    <location>
        <begin position="12"/>
        <end position="34"/>
    </location>
</feature>
<dbReference type="RefSeq" id="WP_207709737.1">
    <property type="nucleotide sequence ID" value="NZ_WEGH01000002.1"/>
</dbReference>
<feature type="transmembrane region" description="Helical" evidence="7">
    <location>
        <begin position="602"/>
        <end position="628"/>
    </location>
</feature>
<dbReference type="Proteomes" id="UP000487268">
    <property type="component" value="Unassembled WGS sequence"/>
</dbReference>
<evidence type="ECO:0000259" key="8">
    <source>
        <dbReference type="Pfam" id="PF02687"/>
    </source>
</evidence>
<feature type="transmembrane region" description="Helical" evidence="7">
    <location>
        <begin position="564"/>
        <end position="596"/>
    </location>
</feature>
<comment type="caution">
    <text evidence="9">The sequence shown here is derived from an EMBL/GenBank/DDBJ whole genome shotgun (WGS) entry which is preliminary data.</text>
</comment>
<proteinExistence type="inferred from homology"/>
<evidence type="ECO:0000256" key="5">
    <source>
        <dbReference type="ARBA" id="ARBA00022989"/>
    </source>
</evidence>
<organism evidence="9 10">
    <name type="scientific">Actinomadura macrotermitis</name>
    <dbReference type="NCBI Taxonomy" id="2585200"/>
    <lineage>
        <taxon>Bacteria</taxon>
        <taxon>Bacillati</taxon>
        <taxon>Actinomycetota</taxon>
        <taxon>Actinomycetes</taxon>
        <taxon>Streptosporangiales</taxon>
        <taxon>Thermomonosporaceae</taxon>
        <taxon>Actinomadura</taxon>
    </lineage>
</organism>
<dbReference type="PANTHER" id="PTHR30489">
    <property type="entry name" value="LIPOPROTEIN-RELEASING SYSTEM TRANSMEMBRANE PROTEIN LOLE"/>
    <property type="match status" value="1"/>
</dbReference>
<feature type="transmembrane region" description="Helical" evidence="7">
    <location>
        <begin position="519"/>
        <end position="543"/>
    </location>
</feature>
<keyword evidence="4 7" id="KW-0812">Transmembrane</keyword>
<dbReference type="GO" id="GO:0044874">
    <property type="term" value="P:lipoprotein localization to outer membrane"/>
    <property type="evidence" value="ECO:0007669"/>
    <property type="project" value="TreeGrafter"/>
</dbReference>
<dbReference type="AlphaFoldDB" id="A0A7K0BXB4"/>
<feature type="domain" description="ABC3 transporter permease C-terminal" evidence="8">
    <location>
        <begin position="71"/>
        <end position="189"/>
    </location>
</feature>
<evidence type="ECO:0000256" key="7">
    <source>
        <dbReference type="SAM" id="Phobius"/>
    </source>
</evidence>
<evidence type="ECO:0000256" key="1">
    <source>
        <dbReference type="ARBA" id="ARBA00004651"/>
    </source>
</evidence>
<feature type="transmembrane region" description="Helical" evidence="7">
    <location>
        <begin position="159"/>
        <end position="186"/>
    </location>
</feature>
<evidence type="ECO:0000256" key="6">
    <source>
        <dbReference type="ARBA" id="ARBA00023136"/>
    </source>
</evidence>
<dbReference type="EMBL" id="WEGH01000002">
    <property type="protein sequence ID" value="MQY05825.1"/>
    <property type="molecule type" value="Genomic_DNA"/>
</dbReference>
<dbReference type="PANTHER" id="PTHR30489:SF0">
    <property type="entry name" value="LIPOPROTEIN-RELEASING SYSTEM TRANSMEMBRANE PROTEIN LOLE"/>
    <property type="match status" value="1"/>
</dbReference>
<feature type="domain" description="ABC3 transporter permease C-terminal" evidence="8">
    <location>
        <begin position="523"/>
        <end position="635"/>
    </location>
</feature>
<feature type="transmembrane region" description="Helical" evidence="7">
    <location>
        <begin position="111"/>
        <end position="139"/>
    </location>
</feature>
<keyword evidence="5 7" id="KW-1133">Transmembrane helix</keyword>
<comment type="subcellular location">
    <subcellularLocation>
        <location evidence="1">Cell membrane</location>
        <topology evidence="1">Multi-pass membrane protein</topology>
    </subcellularLocation>
</comment>
<dbReference type="InterPro" id="IPR051447">
    <property type="entry name" value="Lipoprotein-release_system"/>
</dbReference>
<keyword evidence="6 7" id="KW-0472">Membrane</keyword>
<feature type="transmembrane region" description="Helical" evidence="7">
    <location>
        <begin position="290"/>
        <end position="310"/>
    </location>
</feature>
<gene>
    <name evidence="9" type="ORF">ACRB68_39020</name>
</gene>
<dbReference type="GO" id="GO:0098797">
    <property type="term" value="C:plasma membrane protein complex"/>
    <property type="evidence" value="ECO:0007669"/>
    <property type="project" value="TreeGrafter"/>
</dbReference>
<evidence type="ECO:0000313" key="10">
    <source>
        <dbReference type="Proteomes" id="UP000487268"/>
    </source>
</evidence>
<name>A0A7K0BXB4_9ACTN</name>
<comment type="similarity">
    <text evidence="2">Belongs to the ABC-4 integral membrane protein family. LolC/E subfamily.</text>
</comment>
<accession>A0A7K0BXB4</accession>